<dbReference type="PANTHER" id="PTHR33281">
    <property type="entry name" value="UPF0187 PROTEIN YNEE"/>
    <property type="match status" value="1"/>
</dbReference>
<dbReference type="Proteomes" id="UP000337909">
    <property type="component" value="Unassembled WGS sequence"/>
</dbReference>
<evidence type="ECO:0000256" key="7">
    <source>
        <dbReference type="ARBA" id="ARBA00023136"/>
    </source>
</evidence>
<dbReference type="GO" id="GO:0005254">
    <property type="term" value="F:chloride channel activity"/>
    <property type="evidence" value="ECO:0007669"/>
    <property type="project" value="InterPro"/>
</dbReference>
<evidence type="ECO:0000256" key="4">
    <source>
        <dbReference type="ARBA" id="ARBA00022692"/>
    </source>
</evidence>
<feature type="transmembrane region" description="Helical" evidence="9">
    <location>
        <begin position="91"/>
        <end position="108"/>
    </location>
</feature>
<evidence type="ECO:0000256" key="1">
    <source>
        <dbReference type="ARBA" id="ARBA00004651"/>
    </source>
</evidence>
<evidence type="ECO:0000256" key="2">
    <source>
        <dbReference type="ARBA" id="ARBA00022448"/>
    </source>
</evidence>
<proteinExistence type="inferred from homology"/>
<dbReference type="InterPro" id="IPR044669">
    <property type="entry name" value="YneE/VCCN1/2-like"/>
</dbReference>
<dbReference type="EMBL" id="CABVHQ010000024">
    <property type="protein sequence ID" value="VVO02879.1"/>
    <property type="molecule type" value="Genomic_DNA"/>
</dbReference>
<keyword evidence="6" id="KW-0406">Ion transport</keyword>
<evidence type="ECO:0000256" key="9">
    <source>
        <dbReference type="SAM" id="Phobius"/>
    </source>
</evidence>
<dbReference type="Pfam" id="PF25539">
    <property type="entry name" value="Bestrophin_2"/>
    <property type="match status" value="1"/>
</dbReference>
<evidence type="ECO:0000313" key="11">
    <source>
        <dbReference type="Proteomes" id="UP000337909"/>
    </source>
</evidence>
<name>A0A5E7CDD5_PSEFL</name>
<feature type="transmembrane region" description="Helical" evidence="9">
    <location>
        <begin position="120"/>
        <end position="137"/>
    </location>
</feature>
<keyword evidence="2" id="KW-0813">Transport</keyword>
<evidence type="ECO:0000256" key="8">
    <source>
        <dbReference type="ARBA" id="ARBA00034708"/>
    </source>
</evidence>
<comment type="similarity">
    <text evidence="8">Belongs to the anion channel-forming bestrophin (TC 1.A.46) family.</text>
</comment>
<protein>
    <recommendedName>
        <fullName evidence="12">Bestrophin</fullName>
    </recommendedName>
</protein>
<organism evidence="10 11">
    <name type="scientific">Pseudomonas fluorescens</name>
    <dbReference type="NCBI Taxonomy" id="294"/>
    <lineage>
        <taxon>Bacteria</taxon>
        <taxon>Pseudomonadati</taxon>
        <taxon>Pseudomonadota</taxon>
        <taxon>Gammaproteobacteria</taxon>
        <taxon>Pseudomonadales</taxon>
        <taxon>Pseudomonadaceae</taxon>
        <taxon>Pseudomonas</taxon>
    </lineage>
</organism>
<keyword evidence="5 9" id="KW-1133">Transmembrane helix</keyword>
<sequence length="366" mass="41264">MNAPQASVVTAALQRALQQEYPSSATIIQLIFIDALDQTVSHSDWTLISRALNLNPLRKRLNRKATPMIVRSKPNLIGILFSLKGSIARRIALRSLLVTLLASVIVLVESWHPAWFSRVNAMPFTLLGLSLSIFMSFRNNACYDRWWEGRKQLGQLIIEVRSLIRETQVVKGGDERERLLRELCGFAHGLIARLRGEDEAAASRPWVRGVIDHHHPNVTDSLLQRIGARCSALAEQKRISEWRYVQLETRLVSLSLVQASCERIKTTPLPFPYTLLLHRTIYLFCILLPFAMAEPLGWLAPIFTAIVSYTFFGLDEIGDDLEDPFGFDENDLPCNAIVRTIEREVLGALGQADLPAILEPLDYVLS</sequence>
<dbReference type="GO" id="GO:0005886">
    <property type="term" value="C:plasma membrane"/>
    <property type="evidence" value="ECO:0007669"/>
    <property type="project" value="UniProtKB-SubCell"/>
</dbReference>
<dbReference type="PANTHER" id="PTHR33281:SF19">
    <property type="entry name" value="VOLTAGE-DEPENDENT ANION CHANNEL-FORMING PROTEIN YNEE"/>
    <property type="match status" value="1"/>
</dbReference>
<evidence type="ECO:0008006" key="12">
    <source>
        <dbReference type="Google" id="ProtNLM"/>
    </source>
</evidence>
<evidence type="ECO:0000256" key="3">
    <source>
        <dbReference type="ARBA" id="ARBA00022475"/>
    </source>
</evidence>
<feature type="transmembrane region" description="Helical" evidence="9">
    <location>
        <begin position="273"/>
        <end position="292"/>
    </location>
</feature>
<keyword evidence="3" id="KW-1003">Cell membrane</keyword>
<keyword evidence="7 9" id="KW-0472">Membrane</keyword>
<accession>A0A5E7CDD5</accession>
<comment type="subcellular location">
    <subcellularLocation>
        <location evidence="1">Cell membrane</location>
        <topology evidence="1">Multi-pass membrane protein</topology>
    </subcellularLocation>
</comment>
<gene>
    <name evidence="10" type="ORF">PS691_02772</name>
</gene>
<evidence type="ECO:0000256" key="5">
    <source>
        <dbReference type="ARBA" id="ARBA00022989"/>
    </source>
</evidence>
<evidence type="ECO:0000256" key="6">
    <source>
        <dbReference type="ARBA" id="ARBA00023065"/>
    </source>
</evidence>
<keyword evidence="4 9" id="KW-0812">Transmembrane</keyword>
<evidence type="ECO:0000313" key="10">
    <source>
        <dbReference type="EMBL" id="VVO02879.1"/>
    </source>
</evidence>
<dbReference type="AlphaFoldDB" id="A0A5E7CDD5"/>
<reference evidence="10 11" key="1">
    <citation type="submission" date="2019-09" db="EMBL/GenBank/DDBJ databases">
        <authorList>
            <person name="Chandra G."/>
            <person name="Truman W A."/>
        </authorList>
    </citation>
    <scope>NUCLEOTIDE SEQUENCE [LARGE SCALE GENOMIC DNA]</scope>
    <source>
        <strain evidence="10">PS691</strain>
    </source>
</reference>